<dbReference type="Pfam" id="PF00196">
    <property type="entry name" value="GerE"/>
    <property type="match status" value="1"/>
</dbReference>
<dbReference type="Gene3D" id="1.10.10.10">
    <property type="entry name" value="Winged helix-like DNA-binding domain superfamily/Winged helix DNA-binding domain"/>
    <property type="match status" value="1"/>
</dbReference>
<keyword evidence="6" id="KW-1185">Reference proteome</keyword>
<dbReference type="CDD" id="cd06170">
    <property type="entry name" value="LuxR_C_like"/>
    <property type="match status" value="1"/>
</dbReference>
<sequence length="223" mass="25080">MQPHRPAIAVVTPSILTGLGLESILRRIIPMAEVEVYDRFERFAADRPDRFFHYFVASQTFVEHNAFFLERRHKSILLTDGAPQSTLRELHCLDIAQSEEGLVRDILRLHQHAHREGYPDGTAAAYPATHPTHPSARPACDPHGRMTDETVQPSLTQREIDVLRLVVAGLLNKQIAQRLDVALTTVISHRRNLVRKLGIRSVAGLTIYAVTKGYVDAEQLGEQ</sequence>
<organism evidence="5 6">
    <name type="scientific">Alistipes communis</name>
    <dbReference type="NCBI Taxonomy" id="2585118"/>
    <lineage>
        <taxon>Bacteria</taxon>
        <taxon>Pseudomonadati</taxon>
        <taxon>Bacteroidota</taxon>
        <taxon>Bacteroidia</taxon>
        <taxon>Bacteroidales</taxon>
        <taxon>Rikenellaceae</taxon>
        <taxon>Alistipes</taxon>
    </lineage>
</organism>
<keyword evidence="3" id="KW-0804">Transcription</keyword>
<dbReference type="InterPro" id="IPR036388">
    <property type="entry name" value="WH-like_DNA-bd_sf"/>
</dbReference>
<evidence type="ECO:0000313" key="5">
    <source>
        <dbReference type="EMBL" id="BBL03283.1"/>
    </source>
</evidence>
<protein>
    <submittedName>
        <fullName evidence="5">Helix-turn-helix transcriptional regulator</fullName>
    </submittedName>
</protein>
<dbReference type="SMART" id="SM00421">
    <property type="entry name" value="HTH_LUXR"/>
    <property type="match status" value="1"/>
</dbReference>
<feature type="domain" description="HTH luxR-type" evidence="4">
    <location>
        <begin position="148"/>
        <end position="213"/>
    </location>
</feature>
<dbReference type="GO" id="GO:0006355">
    <property type="term" value="P:regulation of DNA-templated transcription"/>
    <property type="evidence" value="ECO:0007669"/>
    <property type="project" value="InterPro"/>
</dbReference>
<dbReference type="GeneID" id="78341313"/>
<accession>A0A4Y1WQC7</accession>
<dbReference type="Proteomes" id="UP000318946">
    <property type="component" value="Chromosome"/>
</dbReference>
<evidence type="ECO:0000313" key="6">
    <source>
        <dbReference type="Proteomes" id="UP000318946"/>
    </source>
</evidence>
<dbReference type="KEGG" id="acou:A5CBH24_05960"/>
<keyword evidence="2" id="KW-0238">DNA-binding</keyword>
<gene>
    <name evidence="5" type="ORF">A5CBH24_05960</name>
</gene>
<evidence type="ECO:0000256" key="2">
    <source>
        <dbReference type="ARBA" id="ARBA00023125"/>
    </source>
</evidence>
<keyword evidence="1" id="KW-0805">Transcription regulation</keyword>
<dbReference type="EMBL" id="AP019735">
    <property type="protein sequence ID" value="BBL03283.1"/>
    <property type="molecule type" value="Genomic_DNA"/>
</dbReference>
<dbReference type="InterPro" id="IPR000792">
    <property type="entry name" value="Tscrpt_reg_LuxR_C"/>
</dbReference>
<dbReference type="OrthoDB" id="9797341at2"/>
<dbReference type="PANTHER" id="PTHR44688">
    <property type="entry name" value="DNA-BINDING TRANSCRIPTIONAL ACTIVATOR DEVR_DOSR"/>
    <property type="match status" value="1"/>
</dbReference>
<dbReference type="PROSITE" id="PS50043">
    <property type="entry name" value="HTH_LUXR_2"/>
    <property type="match status" value="1"/>
</dbReference>
<dbReference type="RefSeq" id="WP_141412161.1">
    <property type="nucleotide sequence ID" value="NZ_AP019735.1"/>
</dbReference>
<dbReference type="SUPFAM" id="SSF46894">
    <property type="entry name" value="C-terminal effector domain of the bipartite response regulators"/>
    <property type="match status" value="1"/>
</dbReference>
<reference evidence="6" key="1">
    <citation type="submission" date="2019-06" db="EMBL/GenBank/DDBJ databases">
        <title>Alistipes onderdonkii subsp. vulgaris subsp. nov., Alistipes dispar sp. nov. and Alistipes communis sp. nov., isolated from human faeces, and creation of Alistipes onderdonkii subsp. onderdonkii subsp. nov.</title>
        <authorList>
            <person name="Sakamoto M."/>
            <person name="Ikeyama N."/>
            <person name="Ogata Y."/>
            <person name="Suda W."/>
            <person name="Iino T."/>
            <person name="Hattori M."/>
            <person name="Ohkuma M."/>
        </authorList>
    </citation>
    <scope>NUCLEOTIDE SEQUENCE [LARGE SCALE GENOMIC DNA]</scope>
    <source>
        <strain evidence="6">5CBH24</strain>
    </source>
</reference>
<dbReference type="PROSITE" id="PS00622">
    <property type="entry name" value="HTH_LUXR_1"/>
    <property type="match status" value="1"/>
</dbReference>
<dbReference type="PANTHER" id="PTHR44688:SF16">
    <property type="entry name" value="DNA-BINDING TRANSCRIPTIONAL ACTIVATOR DEVR_DOSR"/>
    <property type="match status" value="1"/>
</dbReference>
<evidence type="ECO:0000256" key="1">
    <source>
        <dbReference type="ARBA" id="ARBA00023015"/>
    </source>
</evidence>
<evidence type="ECO:0000259" key="4">
    <source>
        <dbReference type="PROSITE" id="PS50043"/>
    </source>
</evidence>
<dbReference type="GO" id="GO:0003677">
    <property type="term" value="F:DNA binding"/>
    <property type="evidence" value="ECO:0007669"/>
    <property type="project" value="UniProtKB-KW"/>
</dbReference>
<name>A0A4Y1WQC7_9BACT</name>
<dbReference type="AlphaFoldDB" id="A0A4Y1WQC7"/>
<dbReference type="PRINTS" id="PR00038">
    <property type="entry name" value="HTHLUXR"/>
</dbReference>
<dbReference type="InterPro" id="IPR016032">
    <property type="entry name" value="Sig_transdc_resp-reg_C-effctor"/>
</dbReference>
<proteinExistence type="predicted"/>
<evidence type="ECO:0000256" key="3">
    <source>
        <dbReference type="ARBA" id="ARBA00023163"/>
    </source>
</evidence>